<evidence type="ECO:0000313" key="16">
    <source>
        <dbReference type="Proteomes" id="UP001497382"/>
    </source>
</evidence>
<evidence type="ECO:0000259" key="14">
    <source>
        <dbReference type="PROSITE" id="PS50835"/>
    </source>
</evidence>
<dbReference type="PANTHER" id="PTHR10075:SF102">
    <property type="entry name" value="OFF-TRACK2-RELATED"/>
    <property type="match status" value="1"/>
</dbReference>
<dbReference type="FunFam" id="1.10.510.10:FF:000200">
    <property type="entry name" value="inactive tyrosine-protein kinase 7"/>
    <property type="match status" value="1"/>
</dbReference>
<dbReference type="SUPFAM" id="SSF56112">
    <property type="entry name" value="Protein kinase-like (PK-like)"/>
    <property type="match status" value="1"/>
</dbReference>
<dbReference type="SMART" id="SM00409">
    <property type="entry name" value="IG"/>
    <property type="match status" value="7"/>
</dbReference>
<evidence type="ECO:0000256" key="9">
    <source>
        <dbReference type="PIRSR" id="PIRSR000615-1"/>
    </source>
</evidence>
<dbReference type="SMART" id="SM00408">
    <property type="entry name" value="IGc2"/>
    <property type="match status" value="7"/>
</dbReference>
<dbReference type="GO" id="GO:0004672">
    <property type="term" value="F:protein kinase activity"/>
    <property type="evidence" value="ECO:0007669"/>
    <property type="project" value="InterPro"/>
</dbReference>
<keyword evidence="16" id="KW-1185">Reference proteome</keyword>
<dbReference type="Pfam" id="PF13927">
    <property type="entry name" value="Ig_3"/>
    <property type="match status" value="6"/>
</dbReference>
<dbReference type="FunFam" id="2.60.40.10:FF:000032">
    <property type="entry name" value="palladin isoform X1"/>
    <property type="match status" value="1"/>
</dbReference>
<dbReference type="AlphaFoldDB" id="A0AAV2BM36"/>
<evidence type="ECO:0000256" key="7">
    <source>
        <dbReference type="ARBA" id="ARBA00023180"/>
    </source>
</evidence>
<evidence type="ECO:0000256" key="10">
    <source>
        <dbReference type="PIRSR" id="PIRSR000615-2"/>
    </source>
</evidence>
<dbReference type="GO" id="GO:0007411">
    <property type="term" value="P:axon guidance"/>
    <property type="evidence" value="ECO:0007669"/>
    <property type="project" value="TreeGrafter"/>
</dbReference>
<dbReference type="InterPro" id="IPR003598">
    <property type="entry name" value="Ig_sub2"/>
</dbReference>
<dbReference type="Gene3D" id="2.60.40.10">
    <property type="entry name" value="Immunoglobulins"/>
    <property type="match status" value="7"/>
</dbReference>
<dbReference type="InterPro" id="IPR000719">
    <property type="entry name" value="Prot_kinase_dom"/>
</dbReference>
<evidence type="ECO:0000256" key="3">
    <source>
        <dbReference type="ARBA" id="ARBA00022989"/>
    </source>
</evidence>
<feature type="domain" description="Protein kinase" evidence="13">
    <location>
        <begin position="797"/>
        <end position="1064"/>
    </location>
</feature>
<evidence type="ECO:0000256" key="8">
    <source>
        <dbReference type="ARBA" id="ARBA00023319"/>
    </source>
</evidence>
<reference evidence="15 16" key="1">
    <citation type="submission" date="2024-04" db="EMBL/GenBank/DDBJ databases">
        <authorList>
            <person name="Rising A."/>
            <person name="Reimegard J."/>
            <person name="Sonavane S."/>
            <person name="Akerstrom W."/>
            <person name="Nylinder S."/>
            <person name="Hedman E."/>
            <person name="Kallberg Y."/>
        </authorList>
    </citation>
    <scope>NUCLEOTIDE SEQUENCE [LARGE SCALE GENOMIC DNA]</scope>
</reference>
<keyword evidence="10" id="KW-0067">ATP-binding</keyword>
<sequence>MLTEKRENMKYLVVIAAALWCAVRRARSDQDSLFFSPQPEDVTAIEGYPTTLKCGSSEKANVTIYWTLDGQRVENDTRRHMVGSDLYISRVSTLNDIGEFKCIATNITSGRSIVSRGAQINILWITDSVRVIQGDSTTDLSIGSELVLRCKAEGNPETQITWFRNGVRLFRSEKISFKTNQLHVADLTLDDNGIYSCKGTNDVGSVNSSENFALKLSDGESPVISVIPRDFVARENGTACFECSYENAASTQWFFQSEPLENNSKYTIFPNGSLHIAFVELEDAGIYECKAESTESTYPDQVYAAQLLIAYIDNMTAESLEPQPLEDQTVAVTVHDPYDITCLAPNGVPKPKMWWENPKGHVINDSGRVHVEDMRLIFSEVEESDAGEYSCVAENVADERKVTFTLVVSVAPVIVKHPVDITVDEGEIASFQCIFNNSSSATVYWLKDENYLKDSGNHIIFNEQNSSLTIRNVAPSDAGSYQCEISSEGFPPVLSKTALLVVKEKLKFMPAPVNRKLELGSNAKIYCKAGGSTPPVVKWSRIDIRSTEWPPHIKDDNGTLHFNRVLSTDTGKYMCVATNSQGIINATIDVDVIVMPKFSVQPSDTVANEGDPVILHCLAEGDPLPIIQWDKNNELNGFNHQRFKVLENGSLYASEINADDEGKYGCTAGNSGGLRRHEVSLIVKAKELNTNRIGRGGFGNEEESTMTKTVTITLGAAGIYIILVVGLMMWCRYRRARRKAFMLAQATADAENSDVHDMELKDRNPQKTHNDTNACEENAELMKNTELNKLLFPREKLSTVMLLGHGEYGEVFLAKAEGLTGDSSDSVVMVKALENKGDNVVAEFNKEITMYSKMKHENVGTVLGLCQDTKPHYMIMDYTDWGDLKQFLLATRPEEVSKAPKQAPLSVPQNLMICQQVAVGMEYLVKQFTHKDLAARNCLISSNMKIKISCPCLSLDTYAQEYYQHQSKVIPLRWAPSEAIMGNNWSAKSDVWSFAVLVWEVFNKAELPYLEMSNEDVLQKLQAGKLKLSNPEDAPESLVKLLERCWSQNPSERPTFSEVVAVFVELSVAVQM</sequence>
<dbReference type="GO" id="GO:0005886">
    <property type="term" value="C:plasma membrane"/>
    <property type="evidence" value="ECO:0007669"/>
    <property type="project" value="TreeGrafter"/>
</dbReference>
<evidence type="ECO:0000256" key="12">
    <source>
        <dbReference type="SAM" id="Phobius"/>
    </source>
</evidence>
<dbReference type="GO" id="GO:0070593">
    <property type="term" value="P:dendrite self-avoidance"/>
    <property type="evidence" value="ECO:0007669"/>
    <property type="project" value="TreeGrafter"/>
</dbReference>
<feature type="domain" description="Ig-like" evidence="14">
    <location>
        <begin position="322"/>
        <end position="403"/>
    </location>
</feature>
<keyword evidence="11" id="KW-0479">Metal-binding</keyword>
<feature type="domain" description="Ig-like" evidence="14">
    <location>
        <begin position="37"/>
        <end position="121"/>
    </location>
</feature>
<feature type="domain" description="Ig-like" evidence="14">
    <location>
        <begin position="412"/>
        <end position="495"/>
    </location>
</feature>
<name>A0AAV2BM36_9ARAC</name>
<dbReference type="PRINTS" id="PR00109">
    <property type="entry name" value="TYRKINASE"/>
</dbReference>
<keyword evidence="11" id="KW-0460">Magnesium</keyword>
<dbReference type="PIRSF" id="PIRSF000615">
    <property type="entry name" value="TyrPK_CSF1-R"/>
    <property type="match status" value="1"/>
</dbReference>
<dbReference type="GO" id="GO:0046872">
    <property type="term" value="F:metal ion binding"/>
    <property type="evidence" value="ECO:0007669"/>
    <property type="project" value="UniProtKB-KW"/>
</dbReference>
<dbReference type="GO" id="GO:0098632">
    <property type="term" value="F:cell-cell adhesion mediator activity"/>
    <property type="evidence" value="ECO:0007669"/>
    <property type="project" value="TreeGrafter"/>
</dbReference>
<comment type="caution">
    <text evidence="15">The sequence shown here is derived from an EMBL/GenBank/DDBJ whole genome shotgun (WGS) entry which is preliminary data.</text>
</comment>
<keyword evidence="4 12" id="KW-0472">Membrane</keyword>
<dbReference type="Pfam" id="PF07714">
    <property type="entry name" value="PK_Tyr_Ser-Thr"/>
    <property type="match status" value="1"/>
</dbReference>
<feature type="domain" description="Ig-like" evidence="14">
    <location>
        <begin position="510"/>
        <end position="591"/>
    </location>
</feature>
<keyword evidence="3 12" id="KW-1133">Transmembrane helix</keyword>
<dbReference type="InterPro" id="IPR001245">
    <property type="entry name" value="Ser-Thr/Tyr_kinase_cat_dom"/>
</dbReference>
<accession>A0AAV2BM36</accession>
<dbReference type="Gene3D" id="1.10.510.10">
    <property type="entry name" value="Transferase(Phosphotransferase) domain 1"/>
    <property type="match status" value="1"/>
</dbReference>
<dbReference type="InterPro" id="IPR007110">
    <property type="entry name" value="Ig-like_dom"/>
</dbReference>
<evidence type="ECO:0000256" key="4">
    <source>
        <dbReference type="ARBA" id="ARBA00023136"/>
    </source>
</evidence>
<proteinExistence type="predicted"/>
<dbReference type="GO" id="GO:0030424">
    <property type="term" value="C:axon"/>
    <property type="evidence" value="ECO:0007669"/>
    <property type="project" value="TreeGrafter"/>
</dbReference>
<gene>
    <name evidence="15" type="ORF">LARSCL_LOCUS19820</name>
</gene>
<feature type="transmembrane region" description="Helical" evidence="12">
    <location>
        <begin position="710"/>
        <end position="731"/>
    </location>
</feature>
<dbReference type="InterPro" id="IPR003599">
    <property type="entry name" value="Ig_sub"/>
</dbReference>
<feature type="domain" description="Ig-like" evidence="14">
    <location>
        <begin position="127"/>
        <end position="213"/>
    </location>
</feature>
<keyword evidence="8" id="KW-0393">Immunoglobulin domain</keyword>
<evidence type="ECO:0000256" key="5">
    <source>
        <dbReference type="ARBA" id="ARBA00023157"/>
    </source>
</evidence>
<dbReference type="Proteomes" id="UP001497382">
    <property type="component" value="Unassembled WGS sequence"/>
</dbReference>
<keyword evidence="10" id="KW-0547">Nucleotide-binding</keyword>
<dbReference type="SUPFAM" id="SSF48726">
    <property type="entry name" value="Immunoglobulin"/>
    <property type="match status" value="7"/>
</dbReference>
<dbReference type="InterPro" id="IPR036179">
    <property type="entry name" value="Ig-like_dom_sf"/>
</dbReference>
<dbReference type="InterPro" id="IPR011009">
    <property type="entry name" value="Kinase-like_dom_sf"/>
</dbReference>
<dbReference type="PROSITE" id="PS50011">
    <property type="entry name" value="PROTEIN_KINASE_DOM"/>
    <property type="match status" value="1"/>
</dbReference>
<keyword evidence="5" id="KW-1015">Disulfide bond</keyword>
<feature type="binding site" evidence="10">
    <location>
        <begin position="804"/>
        <end position="811"/>
    </location>
    <ligand>
        <name>ATP</name>
        <dbReference type="ChEBI" id="CHEBI:30616"/>
    </ligand>
</feature>
<dbReference type="EMBL" id="CAXIEN010000398">
    <property type="protein sequence ID" value="CAL1296509.1"/>
    <property type="molecule type" value="Genomic_DNA"/>
</dbReference>
<evidence type="ECO:0000256" key="1">
    <source>
        <dbReference type="ARBA" id="ARBA00004167"/>
    </source>
</evidence>
<evidence type="ECO:0000256" key="11">
    <source>
        <dbReference type="PIRSR" id="PIRSR000615-3"/>
    </source>
</evidence>
<dbReference type="InterPro" id="IPR013783">
    <property type="entry name" value="Ig-like_fold"/>
</dbReference>
<feature type="binding site" evidence="10">
    <location>
        <position position="936"/>
    </location>
    <ligand>
        <name>ATP</name>
        <dbReference type="ChEBI" id="CHEBI:30616"/>
    </ligand>
</feature>
<dbReference type="InterPro" id="IPR008266">
    <property type="entry name" value="Tyr_kinase_AS"/>
</dbReference>
<comment type="subcellular location">
    <subcellularLocation>
        <location evidence="1">Membrane</location>
        <topology evidence="1">Single-pass membrane protein</topology>
    </subcellularLocation>
</comment>
<dbReference type="GO" id="GO:0005524">
    <property type="term" value="F:ATP binding"/>
    <property type="evidence" value="ECO:0007669"/>
    <property type="project" value="UniProtKB-KW"/>
</dbReference>
<evidence type="ECO:0000256" key="2">
    <source>
        <dbReference type="ARBA" id="ARBA00022692"/>
    </source>
</evidence>
<evidence type="ECO:0000313" key="15">
    <source>
        <dbReference type="EMBL" id="CAL1296509.1"/>
    </source>
</evidence>
<feature type="domain" description="Ig-like" evidence="14">
    <location>
        <begin position="222"/>
        <end position="299"/>
    </location>
</feature>
<dbReference type="PROSITE" id="PS50835">
    <property type="entry name" value="IG_LIKE"/>
    <property type="match status" value="7"/>
</dbReference>
<feature type="binding site" evidence="11">
    <location>
        <position position="937"/>
    </location>
    <ligand>
        <name>Mg(2+)</name>
        <dbReference type="ChEBI" id="CHEBI:18420"/>
    </ligand>
</feature>
<feature type="active site" description="Proton acceptor" evidence="9">
    <location>
        <position position="932"/>
    </location>
</feature>
<keyword evidence="6" id="KW-0675">Receptor</keyword>
<dbReference type="InterPro" id="IPR013098">
    <property type="entry name" value="Ig_I-set"/>
</dbReference>
<dbReference type="GO" id="GO:0007156">
    <property type="term" value="P:homophilic cell adhesion via plasma membrane adhesion molecules"/>
    <property type="evidence" value="ECO:0007669"/>
    <property type="project" value="TreeGrafter"/>
</dbReference>
<dbReference type="Gene3D" id="3.30.200.20">
    <property type="entry name" value="Phosphorylase Kinase, domain 1"/>
    <property type="match status" value="1"/>
</dbReference>
<dbReference type="PROSITE" id="PS00109">
    <property type="entry name" value="PROTEIN_KINASE_TYR"/>
    <property type="match status" value="1"/>
</dbReference>
<protein>
    <recommendedName>
        <fullName evidence="17">Inactive tyrosine-protein kinase 7</fullName>
    </recommendedName>
</protein>
<feature type="binding site" evidence="10">
    <location>
        <position position="831"/>
    </location>
    <ligand>
        <name>ATP</name>
        <dbReference type="ChEBI" id="CHEBI:30616"/>
    </ligand>
</feature>
<evidence type="ECO:0000259" key="13">
    <source>
        <dbReference type="PROSITE" id="PS50011"/>
    </source>
</evidence>
<keyword evidence="7" id="KW-0325">Glycoprotein</keyword>
<organism evidence="15 16">
    <name type="scientific">Larinioides sclopetarius</name>
    <dbReference type="NCBI Taxonomy" id="280406"/>
    <lineage>
        <taxon>Eukaryota</taxon>
        <taxon>Metazoa</taxon>
        <taxon>Ecdysozoa</taxon>
        <taxon>Arthropoda</taxon>
        <taxon>Chelicerata</taxon>
        <taxon>Arachnida</taxon>
        <taxon>Araneae</taxon>
        <taxon>Araneomorphae</taxon>
        <taxon>Entelegynae</taxon>
        <taxon>Araneoidea</taxon>
        <taxon>Araneidae</taxon>
        <taxon>Larinioides</taxon>
    </lineage>
</organism>
<dbReference type="PANTHER" id="PTHR10075">
    <property type="entry name" value="BASIGIN RELATED"/>
    <property type="match status" value="1"/>
</dbReference>
<dbReference type="GO" id="GO:0004888">
    <property type="term" value="F:transmembrane signaling receptor activity"/>
    <property type="evidence" value="ECO:0007669"/>
    <property type="project" value="UniProtKB-ARBA"/>
</dbReference>
<evidence type="ECO:0008006" key="17">
    <source>
        <dbReference type="Google" id="ProtNLM"/>
    </source>
</evidence>
<evidence type="ECO:0000256" key="6">
    <source>
        <dbReference type="ARBA" id="ARBA00023170"/>
    </source>
</evidence>
<feature type="domain" description="Ig-like" evidence="14">
    <location>
        <begin position="596"/>
        <end position="680"/>
    </location>
</feature>
<dbReference type="Pfam" id="PF07679">
    <property type="entry name" value="I-set"/>
    <property type="match status" value="1"/>
</dbReference>
<keyword evidence="2 12" id="KW-0812">Transmembrane</keyword>